<sequence length="135" mass="16109">MIKLTVFFEDPFWIGVFEKVEDDKIEVSRVVFGQEPKDYEVYEFALKNLYKLKFSEPMAIEKSPQIKINPKRIQRKIRKTVEESGIGTKAQQALKLDYENKKSERKALSKERKEKKQQLKFEKKQQKKKSKKKGH</sequence>
<accession>A0ACB5R8K9</accession>
<dbReference type="Proteomes" id="UP001058074">
    <property type="component" value="Unassembled WGS sequence"/>
</dbReference>
<name>A0ACB5R8K9_9CLOT</name>
<comment type="caution">
    <text evidence="1">The sequence shown here is derived from an EMBL/GenBank/DDBJ whole genome shotgun (WGS) entry which is preliminary data.</text>
</comment>
<evidence type="ECO:0000313" key="1">
    <source>
        <dbReference type="EMBL" id="GKX65353.1"/>
    </source>
</evidence>
<organism evidence="1 2">
    <name type="scientific">Inconstantimicrobium mannanitabidum</name>
    <dbReference type="NCBI Taxonomy" id="1604901"/>
    <lineage>
        <taxon>Bacteria</taxon>
        <taxon>Bacillati</taxon>
        <taxon>Bacillota</taxon>
        <taxon>Clostridia</taxon>
        <taxon>Eubacteriales</taxon>
        <taxon>Clostridiaceae</taxon>
        <taxon>Inconstantimicrobium</taxon>
    </lineage>
</organism>
<protein>
    <submittedName>
        <fullName evidence="1">Uncharacterized protein</fullName>
    </submittedName>
</protein>
<gene>
    <name evidence="1" type="ORF">rsdtw13_06110</name>
</gene>
<keyword evidence="2" id="KW-1185">Reference proteome</keyword>
<proteinExistence type="predicted"/>
<reference evidence="1" key="1">
    <citation type="journal article" date="2025" name="Int. J. Syst. Evol. Microbiol.">
        <title>Inconstantimicrobium mannanitabidum sp. nov., a novel member of the family Clostridiaceae isolated from anoxic soil under the treatment of reductive soil disinfestation.</title>
        <authorList>
            <person name="Ueki A."/>
            <person name="Tonouchi A."/>
            <person name="Honma S."/>
            <person name="Kaku N."/>
            <person name="Ueki K."/>
        </authorList>
    </citation>
    <scope>NUCLEOTIDE SEQUENCE</scope>
    <source>
        <strain evidence="1">TW13</strain>
    </source>
</reference>
<evidence type="ECO:0000313" key="2">
    <source>
        <dbReference type="Proteomes" id="UP001058074"/>
    </source>
</evidence>
<dbReference type="EMBL" id="BROD01000001">
    <property type="protein sequence ID" value="GKX65353.1"/>
    <property type="molecule type" value="Genomic_DNA"/>
</dbReference>